<dbReference type="PROSITE" id="PS50850">
    <property type="entry name" value="MFS"/>
    <property type="match status" value="1"/>
</dbReference>
<evidence type="ECO:0000256" key="6">
    <source>
        <dbReference type="SAM" id="Phobius"/>
    </source>
</evidence>
<name>A0A8S1P807_PARPR</name>
<evidence type="ECO:0000313" key="9">
    <source>
        <dbReference type="Proteomes" id="UP000688137"/>
    </source>
</evidence>
<dbReference type="EMBL" id="CAJJDM010000111">
    <property type="protein sequence ID" value="CAD8098994.1"/>
    <property type="molecule type" value="Genomic_DNA"/>
</dbReference>
<evidence type="ECO:0000256" key="3">
    <source>
        <dbReference type="ARBA" id="ARBA00022692"/>
    </source>
</evidence>
<dbReference type="PANTHER" id="PTHR23506:SF26">
    <property type="entry name" value="MFS-TYPE TRANSPORTER SLC18B1"/>
    <property type="match status" value="1"/>
</dbReference>
<feature type="domain" description="Major facilitator superfamily (MFS) profile" evidence="7">
    <location>
        <begin position="6"/>
        <end position="428"/>
    </location>
</feature>
<feature type="transmembrane region" description="Helical" evidence="6">
    <location>
        <begin position="7"/>
        <end position="28"/>
    </location>
</feature>
<keyword evidence="9" id="KW-1185">Reference proteome</keyword>
<reference evidence="8" key="1">
    <citation type="submission" date="2021-01" db="EMBL/GenBank/DDBJ databases">
        <authorList>
            <consortium name="Genoscope - CEA"/>
            <person name="William W."/>
        </authorList>
    </citation>
    <scope>NUCLEOTIDE SEQUENCE</scope>
</reference>
<feature type="transmembrane region" description="Helical" evidence="6">
    <location>
        <begin position="137"/>
        <end position="158"/>
    </location>
</feature>
<keyword evidence="3 6" id="KW-0812">Transmembrane</keyword>
<dbReference type="InterPro" id="IPR020846">
    <property type="entry name" value="MFS_dom"/>
</dbReference>
<comment type="caution">
    <text evidence="8">The sequence shown here is derived from an EMBL/GenBank/DDBJ whole genome shotgun (WGS) entry which is preliminary data.</text>
</comment>
<gene>
    <name evidence="8" type="ORF">PPRIM_AZ9-3.1.T1080115</name>
</gene>
<evidence type="ECO:0000256" key="4">
    <source>
        <dbReference type="ARBA" id="ARBA00022989"/>
    </source>
</evidence>
<feature type="transmembrane region" description="Helical" evidence="6">
    <location>
        <begin position="374"/>
        <end position="394"/>
    </location>
</feature>
<dbReference type="OMA" id="TIIMSEF"/>
<dbReference type="InterPro" id="IPR011701">
    <property type="entry name" value="MFS"/>
</dbReference>
<keyword evidence="4 6" id="KW-1133">Transmembrane helix</keyword>
<dbReference type="InterPro" id="IPR050930">
    <property type="entry name" value="MFS_Vesicular_Transporter"/>
</dbReference>
<keyword evidence="2" id="KW-0813">Transport</keyword>
<accession>A0A8S1P807</accession>
<feature type="transmembrane region" description="Helical" evidence="6">
    <location>
        <begin position="233"/>
        <end position="253"/>
    </location>
</feature>
<dbReference type="AlphaFoldDB" id="A0A8S1P807"/>
<feature type="transmembrane region" description="Helical" evidence="6">
    <location>
        <begin position="335"/>
        <end position="353"/>
    </location>
</feature>
<proteinExistence type="predicted"/>
<feature type="transmembrane region" description="Helical" evidence="6">
    <location>
        <begin position="273"/>
        <end position="291"/>
    </location>
</feature>
<dbReference type="Proteomes" id="UP000688137">
    <property type="component" value="Unassembled WGS sequence"/>
</dbReference>
<comment type="subcellular location">
    <subcellularLocation>
        <location evidence="1">Membrane</location>
        <topology evidence="1">Multi-pass membrane protein</topology>
    </subcellularLocation>
</comment>
<evidence type="ECO:0000256" key="5">
    <source>
        <dbReference type="ARBA" id="ARBA00023136"/>
    </source>
</evidence>
<feature type="transmembrane region" description="Helical" evidence="6">
    <location>
        <begin position="298"/>
        <end position="315"/>
    </location>
</feature>
<evidence type="ECO:0000259" key="7">
    <source>
        <dbReference type="PROSITE" id="PS50850"/>
    </source>
</evidence>
<dbReference type="GO" id="GO:0022857">
    <property type="term" value="F:transmembrane transporter activity"/>
    <property type="evidence" value="ECO:0007669"/>
    <property type="project" value="InterPro"/>
</dbReference>
<dbReference type="PANTHER" id="PTHR23506">
    <property type="entry name" value="GH10249P"/>
    <property type="match status" value="1"/>
</dbReference>
<organism evidence="8 9">
    <name type="scientific">Paramecium primaurelia</name>
    <dbReference type="NCBI Taxonomy" id="5886"/>
    <lineage>
        <taxon>Eukaryota</taxon>
        <taxon>Sar</taxon>
        <taxon>Alveolata</taxon>
        <taxon>Ciliophora</taxon>
        <taxon>Intramacronucleata</taxon>
        <taxon>Oligohymenophorea</taxon>
        <taxon>Peniculida</taxon>
        <taxon>Parameciidae</taxon>
        <taxon>Paramecium</taxon>
    </lineage>
</organism>
<keyword evidence="5 6" id="KW-0472">Membrane</keyword>
<evidence type="ECO:0000256" key="1">
    <source>
        <dbReference type="ARBA" id="ARBA00004141"/>
    </source>
</evidence>
<evidence type="ECO:0000256" key="2">
    <source>
        <dbReference type="ARBA" id="ARBA00022448"/>
    </source>
</evidence>
<feature type="transmembrane region" description="Helical" evidence="6">
    <location>
        <begin position="98"/>
        <end position="125"/>
    </location>
</feature>
<evidence type="ECO:0000313" key="8">
    <source>
        <dbReference type="EMBL" id="CAD8098994.1"/>
    </source>
</evidence>
<feature type="transmembrane region" description="Helical" evidence="6">
    <location>
        <begin position="400"/>
        <end position="419"/>
    </location>
</feature>
<feature type="transmembrane region" description="Helical" evidence="6">
    <location>
        <begin position="72"/>
        <end position="92"/>
    </location>
</feature>
<sequence>MKLLSEFALLNLGNLICCLGLSLIAPFYPTYAQKFDVTGSLLGLIFGINPIGGMLSSLIVGKILNNNNQTNLLSLGMLIQSIGLFCYPLLTLTTDRTIFIIISLLGRFISGFGSQTFLTPLYAAIPQKYPESVDQKMAIAEFFSSFGFLCGPVIGSLLYTLGGFSFPFILFASCSVIIAIILKLNIGKSGQKTIVQNAEPILNEQYNINYQSESILQNELVETSIGYTQLIKLFPVISSLLIMLALCITFTFYSPISSLYFEEQFSVPPENVGYYMAATPLAYSIGALIISRISINKPRAIFSGMIFVTISQFFMGPDPIMNIDPRVYITVSAQFSYGLFSAPPYILVLPYITEKLEQKFKKSDHEKCISLASGLFNAVISAGECLGPIISGGLAEFFTFQRACSFLGLYLVLTTLLYFPNLLISKKKYQKAQVKSYQENL</sequence>
<dbReference type="Pfam" id="PF07690">
    <property type="entry name" value="MFS_1"/>
    <property type="match status" value="1"/>
</dbReference>
<protein>
    <recommendedName>
        <fullName evidence="7">Major facilitator superfamily (MFS) profile domain-containing protein</fullName>
    </recommendedName>
</protein>
<dbReference type="GO" id="GO:0016020">
    <property type="term" value="C:membrane"/>
    <property type="evidence" value="ECO:0007669"/>
    <property type="project" value="UniProtKB-SubCell"/>
</dbReference>
<feature type="transmembrane region" description="Helical" evidence="6">
    <location>
        <begin position="40"/>
        <end position="60"/>
    </location>
</feature>
<feature type="transmembrane region" description="Helical" evidence="6">
    <location>
        <begin position="164"/>
        <end position="182"/>
    </location>
</feature>